<proteinExistence type="predicted"/>
<feature type="compositionally biased region" description="Basic and acidic residues" evidence="1">
    <location>
        <begin position="18"/>
        <end position="29"/>
    </location>
</feature>
<protein>
    <submittedName>
        <fullName evidence="2">Uncharacterized protein</fullName>
    </submittedName>
</protein>
<organism evidence="2 3">
    <name type="scientific">Drosophila navojoa</name>
    <name type="common">Fruit fly</name>
    <dbReference type="NCBI Taxonomy" id="7232"/>
    <lineage>
        <taxon>Eukaryota</taxon>
        <taxon>Metazoa</taxon>
        <taxon>Ecdysozoa</taxon>
        <taxon>Arthropoda</taxon>
        <taxon>Hexapoda</taxon>
        <taxon>Insecta</taxon>
        <taxon>Pterygota</taxon>
        <taxon>Neoptera</taxon>
        <taxon>Endopterygota</taxon>
        <taxon>Diptera</taxon>
        <taxon>Brachycera</taxon>
        <taxon>Muscomorpha</taxon>
        <taxon>Ephydroidea</taxon>
        <taxon>Drosophilidae</taxon>
        <taxon>Drosophila</taxon>
    </lineage>
</organism>
<dbReference type="EMBL" id="LSRL02000728">
    <property type="protein sequence ID" value="TDG39969.1"/>
    <property type="molecule type" value="Genomic_DNA"/>
</dbReference>
<reference evidence="2 3" key="1">
    <citation type="journal article" date="2019" name="J. Hered.">
        <title>An Improved Genome Assembly for Drosophila navojoa, the Basal Species in the mojavensis Cluster.</title>
        <authorList>
            <person name="Vanderlinde T."/>
            <person name="Dupim E.G."/>
            <person name="Nazario-Yepiz N.O."/>
            <person name="Carvalho A.B."/>
        </authorList>
    </citation>
    <scope>NUCLEOTIDE SEQUENCE [LARGE SCALE GENOMIC DNA]</scope>
    <source>
        <strain evidence="2">Navoj_Jal97</strain>
        <tissue evidence="2">Whole organism</tissue>
    </source>
</reference>
<evidence type="ECO:0000313" key="2">
    <source>
        <dbReference type="EMBL" id="TDG39969.1"/>
    </source>
</evidence>
<evidence type="ECO:0000256" key="1">
    <source>
        <dbReference type="SAM" id="MobiDB-lite"/>
    </source>
</evidence>
<dbReference type="OMA" id="RCERREL"/>
<feature type="region of interest" description="Disordered" evidence="1">
    <location>
        <begin position="76"/>
        <end position="96"/>
    </location>
</feature>
<name>A0A484ATN2_DRONA</name>
<dbReference type="AlphaFoldDB" id="A0A484ATN2"/>
<comment type="caution">
    <text evidence="2">The sequence shown here is derived from an EMBL/GenBank/DDBJ whole genome shotgun (WGS) entry which is preliminary data.</text>
</comment>
<accession>A0A484ATN2</accession>
<dbReference type="Proteomes" id="UP000295192">
    <property type="component" value="Unassembled WGS sequence"/>
</dbReference>
<keyword evidence="3" id="KW-1185">Reference proteome</keyword>
<evidence type="ECO:0000313" key="3">
    <source>
        <dbReference type="Proteomes" id="UP000295192"/>
    </source>
</evidence>
<gene>
    <name evidence="2" type="ORF">AWZ03_013608</name>
</gene>
<sequence length="535" mass="61107">MSSQSKWMDGNTRRRRKRDSDNNRSESAADRPFFSDNLGYYTKLPQPTGPKRDSLRYHKDWNSYSETVQVEQEKAAQFSKKLQNRRRQPIGAAVQRHSIDGNVKNRAYKVVSFKDCKGGRGYNDTVQVKPGRKRQLGKRLSEPESIGADLRRQSTNGHVKNRAYKTVSFKDYKDSETVQAEPEKATQFNEELTQSELQPQPCGSTSQYWQSYSETVQVEPKKTKYLSEELLAEPIGADPQSPNFDCSAKNLGTYSELFQPCESTSQNYRDWSSYNNTFQEEPENTNHLSQELLPESIGADPQRQTISGSAKNIGYYSELLQPCGSTVDESQYYRDWKSYNDTVQVEANEEMPAEPIRADPQRRIISSNAEACQLLGERVYAWTHQPNGRPLVSLPALAAMSGVHLASVLMAAHLIQNRQDPSESCMMTHFNANQLRSYFVMCDEVRAVLNRCERRELNLYNAVPVLGSPMAHDLPLPPSQWLSQPNLKPKQQKRLPQNRLGVDARGQDRFVNPNLRLIAEWQPETSSYNYRLQSP</sequence>
<feature type="region of interest" description="Disordered" evidence="1">
    <location>
        <begin position="1"/>
        <end position="57"/>
    </location>
</feature>